<keyword evidence="7 9" id="KW-0811">Translocation</keyword>
<dbReference type="EMBL" id="BMXF01000002">
    <property type="protein sequence ID" value="GHB73161.1"/>
    <property type="molecule type" value="Genomic_DNA"/>
</dbReference>
<dbReference type="AlphaFoldDB" id="A0A8J3G9J5"/>
<evidence type="ECO:0000256" key="5">
    <source>
        <dbReference type="ARBA" id="ARBA00022927"/>
    </source>
</evidence>
<dbReference type="PANTHER" id="PTHR42982:SF1">
    <property type="entry name" value="SEC-INDEPENDENT PROTEIN TRANSLOCASE PROTEIN TATA"/>
    <property type="match status" value="1"/>
</dbReference>
<evidence type="ECO:0000256" key="6">
    <source>
        <dbReference type="ARBA" id="ARBA00022989"/>
    </source>
</evidence>
<keyword evidence="3 9" id="KW-1003">Cell membrane</keyword>
<comment type="similarity">
    <text evidence="9">Belongs to the TatA/E family.</text>
</comment>
<comment type="caution">
    <text evidence="10">The sequence shown here is derived from an EMBL/GenBank/DDBJ whole genome shotgun (WGS) entry which is preliminary data.</text>
</comment>
<comment type="subunit">
    <text evidence="9">Forms a complex with TatC.</text>
</comment>
<gene>
    <name evidence="9 10" type="primary">tatA</name>
    <name evidence="10" type="ORF">GCM10007390_29080</name>
</gene>
<dbReference type="GO" id="GO:0033281">
    <property type="term" value="C:TAT protein transport complex"/>
    <property type="evidence" value="ECO:0007669"/>
    <property type="project" value="UniProtKB-UniRule"/>
</dbReference>
<comment type="function">
    <text evidence="9">Part of the twin-arginine translocation (Tat) system that transports large folded proteins containing a characteristic twin-arginine motif in their signal peptide across membranes. TatA could form the protein-conducting channel of the Tat system.</text>
</comment>
<sequence>MNMEFGSILAFMGLGGQEIFLVALFILLFFGAKKIPELMRGLGQGINEFKNATKDVKENIEKGMEDPMKN</sequence>
<keyword evidence="11" id="KW-1185">Reference proteome</keyword>
<dbReference type="InterPro" id="IPR006312">
    <property type="entry name" value="TatA/E"/>
</dbReference>
<reference evidence="10 11" key="1">
    <citation type="journal article" date="2014" name="Int. J. Syst. Evol. Microbiol.">
        <title>Complete genome sequence of Corynebacterium casei LMG S-19264T (=DSM 44701T), isolated from a smear-ripened cheese.</title>
        <authorList>
            <consortium name="US DOE Joint Genome Institute (JGI-PGF)"/>
            <person name="Walter F."/>
            <person name="Albersmeier A."/>
            <person name="Kalinowski J."/>
            <person name="Ruckert C."/>
        </authorList>
    </citation>
    <scope>NUCLEOTIDE SEQUENCE [LARGE SCALE GENOMIC DNA]</scope>
    <source>
        <strain evidence="10 11">KCTC 12866</strain>
    </source>
</reference>
<dbReference type="GO" id="GO:0043953">
    <property type="term" value="P:protein transport by the Tat complex"/>
    <property type="evidence" value="ECO:0007669"/>
    <property type="project" value="UniProtKB-UniRule"/>
</dbReference>
<evidence type="ECO:0000256" key="1">
    <source>
        <dbReference type="ARBA" id="ARBA00004162"/>
    </source>
</evidence>
<dbReference type="PANTHER" id="PTHR42982">
    <property type="entry name" value="SEC-INDEPENDENT PROTEIN TRANSLOCASE PROTEIN TATA"/>
    <property type="match status" value="1"/>
</dbReference>
<evidence type="ECO:0000256" key="9">
    <source>
        <dbReference type="HAMAP-Rule" id="MF_00236"/>
    </source>
</evidence>
<dbReference type="GO" id="GO:0008320">
    <property type="term" value="F:protein transmembrane transporter activity"/>
    <property type="evidence" value="ECO:0007669"/>
    <property type="project" value="UniProtKB-UniRule"/>
</dbReference>
<dbReference type="HAMAP" id="MF_00236">
    <property type="entry name" value="TatA_E"/>
    <property type="match status" value="1"/>
</dbReference>
<evidence type="ECO:0000256" key="4">
    <source>
        <dbReference type="ARBA" id="ARBA00022692"/>
    </source>
</evidence>
<dbReference type="Gene3D" id="1.20.5.3310">
    <property type="match status" value="1"/>
</dbReference>
<keyword evidence="6 9" id="KW-1133">Transmembrane helix</keyword>
<keyword evidence="5 9" id="KW-0653">Protein transport</keyword>
<keyword evidence="2 9" id="KW-0813">Transport</keyword>
<dbReference type="Proteomes" id="UP000598271">
    <property type="component" value="Unassembled WGS sequence"/>
</dbReference>
<dbReference type="NCBIfam" id="TIGR01411">
    <property type="entry name" value="tatAE"/>
    <property type="match status" value="1"/>
</dbReference>
<evidence type="ECO:0000256" key="8">
    <source>
        <dbReference type="ARBA" id="ARBA00023136"/>
    </source>
</evidence>
<protein>
    <recommendedName>
        <fullName evidence="9">Sec-independent protein translocase protein TatA</fullName>
    </recommendedName>
</protein>
<dbReference type="Pfam" id="PF02416">
    <property type="entry name" value="TatA_B_E"/>
    <property type="match status" value="1"/>
</dbReference>
<evidence type="ECO:0000313" key="11">
    <source>
        <dbReference type="Proteomes" id="UP000598271"/>
    </source>
</evidence>
<proteinExistence type="inferred from homology"/>
<evidence type="ECO:0000256" key="3">
    <source>
        <dbReference type="ARBA" id="ARBA00022475"/>
    </source>
</evidence>
<name>A0A8J3G9J5_9BACT</name>
<dbReference type="InterPro" id="IPR003369">
    <property type="entry name" value="TatA/B/E"/>
</dbReference>
<keyword evidence="8 9" id="KW-0472">Membrane</keyword>
<evidence type="ECO:0000256" key="2">
    <source>
        <dbReference type="ARBA" id="ARBA00022448"/>
    </source>
</evidence>
<organism evidence="10 11">
    <name type="scientific">Persicitalea jodogahamensis</name>
    <dbReference type="NCBI Taxonomy" id="402147"/>
    <lineage>
        <taxon>Bacteria</taxon>
        <taxon>Pseudomonadati</taxon>
        <taxon>Bacteroidota</taxon>
        <taxon>Cytophagia</taxon>
        <taxon>Cytophagales</taxon>
        <taxon>Spirosomataceae</taxon>
        <taxon>Persicitalea</taxon>
    </lineage>
</organism>
<evidence type="ECO:0000256" key="7">
    <source>
        <dbReference type="ARBA" id="ARBA00023010"/>
    </source>
</evidence>
<accession>A0A8J3G9J5</accession>
<keyword evidence="4 9" id="KW-0812">Transmembrane</keyword>
<feature type="transmembrane region" description="Helical" evidence="9">
    <location>
        <begin position="6"/>
        <end position="30"/>
    </location>
</feature>
<comment type="subcellular location">
    <subcellularLocation>
        <location evidence="1 9">Cell membrane</location>
        <topology evidence="1 9">Single-pass membrane protein</topology>
    </subcellularLocation>
</comment>
<evidence type="ECO:0000313" key="10">
    <source>
        <dbReference type="EMBL" id="GHB73161.1"/>
    </source>
</evidence>